<proteinExistence type="predicted"/>
<organism evidence="2 3">
    <name type="scientific">Clonorchis sinensis</name>
    <name type="common">Chinese liver fluke</name>
    <dbReference type="NCBI Taxonomy" id="79923"/>
    <lineage>
        <taxon>Eukaryota</taxon>
        <taxon>Metazoa</taxon>
        <taxon>Spiralia</taxon>
        <taxon>Lophotrochozoa</taxon>
        <taxon>Platyhelminthes</taxon>
        <taxon>Trematoda</taxon>
        <taxon>Digenea</taxon>
        <taxon>Opisthorchiida</taxon>
        <taxon>Opisthorchiata</taxon>
        <taxon>Opisthorchiidae</taxon>
        <taxon>Clonorchis</taxon>
    </lineage>
</organism>
<reference evidence="2" key="1">
    <citation type="journal article" date="2011" name="Genome Biol.">
        <title>The draft genome of the carcinogenic human liver fluke Clonorchis sinensis.</title>
        <authorList>
            <person name="Wang X."/>
            <person name="Chen W."/>
            <person name="Huang Y."/>
            <person name="Sun J."/>
            <person name="Men J."/>
            <person name="Liu H."/>
            <person name="Luo F."/>
            <person name="Guo L."/>
            <person name="Lv X."/>
            <person name="Deng C."/>
            <person name="Zhou C."/>
            <person name="Fan Y."/>
            <person name="Li X."/>
            <person name="Huang L."/>
            <person name="Hu Y."/>
            <person name="Liang C."/>
            <person name="Hu X."/>
            <person name="Xu J."/>
            <person name="Yu X."/>
        </authorList>
    </citation>
    <scope>NUCLEOTIDE SEQUENCE [LARGE SCALE GENOMIC DNA]</scope>
    <source>
        <strain evidence="2">Henan</strain>
    </source>
</reference>
<keyword evidence="1" id="KW-0812">Transmembrane</keyword>
<keyword evidence="1" id="KW-0472">Membrane</keyword>
<feature type="transmembrane region" description="Helical" evidence="1">
    <location>
        <begin position="36"/>
        <end position="53"/>
    </location>
</feature>
<evidence type="ECO:0000256" key="1">
    <source>
        <dbReference type="SAM" id="Phobius"/>
    </source>
</evidence>
<protein>
    <submittedName>
        <fullName evidence="2">Uncharacterized protein</fullName>
    </submittedName>
</protein>
<dbReference type="EMBL" id="DF143589">
    <property type="protein sequence ID" value="GAA53784.1"/>
    <property type="molecule type" value="Genomic_DNA"/>
</dbReference>
<reference key="2">
    <citation type="submission" date="2011-10" db="EMBL/GenBank/DDBJ databases">
        <title>The genome and transcriptome sequence of Clonorchis sinensis provide insights into the carcinogenic liver fluke.</title>
        <authorList>
            <person name="Wang X."/>
            <person name="Huang Y."/>
            <person name="Chen W."/>
            <person name="Liu H."/>
            <person name="Guo L."/>
            <person name="Chen Y."/>
            <person name="Luo F."/>
            <person name="Zhou W."/>
            <person name="Sun J."/>
            <person name="Mao Q."/>
            <person name="Liang P."/>
            <person name="Zhou C."/>
            <person name="Tian Y."/>
            <person name="Men J."/>
            <person name="Lv X."/>
            <person name="Huang L."/>
            <person name="Zhou J."/>
            <person name="Hu Y."/>
            <person name="Li R."/>
            <person name="Zhang F."/>
            <person name="Lei H."/>
            <person name="Li X."/>
            <person name="Hu X."/>
            <person name="Liang C."/>
            <person name="Xu J."/>
            <person name="Wu Z."/>
            <person name="Yu X."/>
        </authorList>
    </citation>
    <scope>NUCLEOTIDE SEQUENCE</scope>
    <source>
        <strain>Henan</strain>
    </source>
</reference>
<keyword evidence="3" id="KW-1185">Reference proteome</keyword>
<name>G7YLF3_CLOSI</name>
<evidence type="ECO:0000313" key="3">
    <source>
        <dbReference type="Proteomes" id="UP000008909"/>
    </source>
</evidence>
<dbReference type="AlphaFoldDB" id="G7YLF3"/>
<evidence type="ECO:0000313" key="2">
    <source>
        <dbReference type="EMBL" id="GAA53784.1"/>
    </source>
</evidence>
<accession>G7YLF3</accession>
<keyword evidence="1" id="KW-1133">Transmembrane helix</keyword>
<dbReference type="Proteomes" id="UP000008909">
    <property type="component" value="Unassembled WGS sequence"/>
</dbReference>
<sequence length="559" mass="63566">MNTPDSGKHIRPAQNIFADGTDKFPTQHHSCARCQLWFATMIFLNTLSFIIIIDSMTSVFNTDASLPYNHDFFESLIVKKKNKAKCDAGQTKRSVLQLGPAEKVIKFGWGRVKDGKRENVRREASAAACFRLPALLYAASKATRLMAPCDGRCGIKVRSFTCVICTARPIHWSRCFVLIYQNTLLYQHLKVRMSVYFHQPTVDEHERTRHHVKQTGKVTRLATAWYSGFSFTLIYNAAAGVLYKQVSIREPLNELRNDLANHPVLRPPVAEAVIIHTATRKDKVLHSTAAFVCSHLYARTLIKRQDICWTESDTHPHVSEWKKPEETKPKCNCTFGQDRSSTNRSLIIDKEQAFTIIYRVPTNRSRLVRSRLSSITEAIGIRLLDAQLCVQKKLVRLLNLNWGICTELENLVCLPGFYFSPGDLSEFTPDVRSNKLQVRSTTCRLYFRTRSTVPQWSDVCKSVVKFAGHIYSHSTNCQELLRPGPQICDRDSLLCDHKLRTGSHRYPIGHMKHGGHTLAFADQRVNTETATQKPSGIASPYINPKMWIEYADPTVVITK</sequence>
<gene>
    <name evidence="2" type="ORF">CLF_111129</name>
</gene>